<comment type="function">
    <text evidence="12 13">Calcium-regulated, actin-modulating protein that binds to the plus (or barbed) ends of actin monomers or filaments, preventing monomer exchange (end-blocking or capping). It can promote the assembly of monomers into filaments (nucleation) as well as sever filaments already formed. Plays a role in ciliogenesis.</text>
</comment>
<keyword evidence="10 13" id="KW-0009">Actin-binding</keyword>
<dbReference type="GO" id="GO:0015629">
    <property type="term" value="C:actin cytoskeleton"/>
    <property type="evidence" value="ECO:0007669"/>
    <property type="project" value="TreeGrafter"/>
</dbReference>
<reference evidence="16" key="1">
    <citation type="submission" date="2025-08" db="UniProtKB">
        <authorList>
            <consortium name="RefSeq"/>
        </authorList>
    </citation>
    <scope>IDENTIFICATION</scope>
    <source>
        <tissue evidence="16">Muscle</tissue>
    </source>
</reference>
<evidence type="ECO:0000313" key="16">
    <source>
        <dbReference type="RefSeq" id="XP_010783496.1"/>
    </source>
</evidence>
<keyword evidence="6" id="KW-0479">Metal-binding</keyword>
<feature type="domain" description="Gelsolin-like" evidence="14">
    <location>
        <begin position="3"/>
        <end position="73"/>
    </location>
</feature>
<dbReference type="GO" id="GO:0007417">
    <property type="term" value="P:central nervous system development"/>
    <property type="evidence" value="ECO:0007669"/>
    <property type="project" value="TreeGrafter"/>
</dbReference>
<dbReference type="Gene3D" id="3.40.20.10">
    <property type="entry name" value="Severin"/>
    <property type="match status" value="1"/>
</dbReference>
<evidence type="ECO:0000256" key="12">
    <source>
        <dbReference type="ARBA" id="ARBA00025132"/>
    </source>
</evidence>
<dbReference type="PANTHER" id="PTHR11977:SF29">
    <property type="entry name" value="GELSOLIN"/>
    <property type="match status" value="1"/>
</dbReference>
<dbReference type="KEGG" id="ncc:104957549"/>
<keyword evidence="5 13" id="KW-0963">Cytoplasm</keyword>
<dbReference type="OrthoDB" id="6375767at2759"/>
<dbReference type="Pfam" id="PF00626">
    <property type="entry name" value="Gelsolin"/>
    <property type="match status" value="1"/>
</dbReference>
<evidence type="ECO:0000256" key="10">
    <source>
        <dbReference type="ARBA" id="ARBA00023203"/>
    </source>
</evidence>
<dbReference type="GO" id="GO:0005615">
    <property type="term" value="C:extracellular space"/>
    <property type="evidence" value="ECO:0007669"/>
    <property type="project" value="TreeGrafter"/>
</dbReference>
<dbReference type="GeneID" id="104957549"/>
<evidence type="ECO:0000256" key="3">
    <source>
        <dbReference type="ARBA" id="ARBA00018797"/>
    </source>
</evidence>
<dbReference type="GO" id="GO:0005546">
    <property type="term" value="F:phosphatidylinositol-4,5-bisphosphate binding"/>
    <property type="evidence" value="ECO:0007669"/>
    <property type="project" value="TreeGrafter"/>
</dbReference>
<keyword evidence="8" id="KW-0970">Cilium biogenesis/degradation</keyword>
<keyword evidence="4 13" id="KW-0117">Actin capping</keyword>
<dbReference type="InterPro" id="IPR007123">
    <property type="entry name" value="Gelsolin-like_dom"/>
</dbReference>
<dbReference type="InterPro" id="IPR007122">
    <property type="entry name" value="Villin/Gelsolin"/>
</dbReference>
<dbReference type="GO" id="GO:0051015">
    <property type="term" value="F:actin filament binding"/>
    <property type="evidence" value="ECO:0007669"/>
    <property type="project" value="UniProtKB-UniRule"/>
</dbReference>
<dbReference type="RefSeq" id="XP_010783496.1">
    <property type="nucleotide sequence ID" value="XM_010785194.1"/>
</dbReference>
<comment type="subcellular location">
    <subcellularLocation>
        <location evidence="1 13">Cytoplasm</location>
        <location evidence="1 13">Cytoskeleton</location>
    </subcellularLocation>
</comment>
<accession>A0A6I9PBS6</accession>
<evidence type="ECO:0000256" key="11">
    <source>
        <dbReference type="ARBA" id="ARBA00023212"/>
    </source>
</evidence>
<dbReference type="GO" id="GO:0046872">
    <property type="term" value="F:metal ion binding"/>
    <property type="evidence" value="ECO:0007669"/>
    <property type="project" value="UniProtKB-KW"/>
</dbReference>
<dbReference type="GO" id="GO:0005737">
    <property type="term" value="C:cytoplasm"/>
    <property type="evidence" value="ECO:0007669"/>
    <property type="project" value="UniProtKB-UniRule"/>
</dbReference>
<protein>
    <recommendedName>
        <fullName evidence="3 13">Gelsolin</fullName>
        <shortName evidence="13">ADF</shortName>
    </recommendedName>
    <alternativeName>
        <fullName evidence="13">Actin-depolymerizing factor</fullName>
    </alternativeName>
</protein>
<dbReference type="PANTHER" id="PTHR11977">
    <property type="entry name" value="VILLIN"/>
    <property type="match status" value="1"/>
</dbReference>
<comment type="similarity">
    <text evidence="2 13">Belongs to the villin/gelsolin family.</text>
</comment>
<dbReference type="GO" id="GO:0008154">
    <property type="term" value="P:actin polymerization or depolymerization"/>
    <property type="evidence" value="ECO:0007669"/>
    <property type="project" value="TreeGrafter"/>
</dbReference>
<evidence type="ECO:0000256" key="7">
    <source>
        <dbReference type="ARBA" id="ARBA00022737"/>
    </source>
</evidence>
<evidence type="ECO:0000256" key="1">
    <source>
        <dbReference type="ARBA" id="ARBA00004245"/>
    </source>
</evidence>
<evidence type="ECO:0000256" key="6">
    <source>
        <dbReference type="ARBA" id="ARBA00022723"/>
    </source>
</evidence>
<keyword evidence="7" id="KW-0677">Repeat</keyword>
<keyword evidence="9" id="KW-0106">Calcium</keyword>
<evidence type="ECO:0000256" key="8">
    <source>
        <dbReference type="ARBA" id="ARBA00022794"/>
    </source>
</evidence>
<keyword evidence="11" id="KW-0206">Cytoskeleton</keyword>
<evidence type="ECO:0000256" key="9">
    <source>
        <dbReference type="ARBA" id="ARBA00022837"/>
    </source>
</evidence>
<evidence type="ECO:0000256" key="13">
    <source>
        <dbReference type="RuleBase" id="RU367130"/>
    </source>
</evidence>
<evidence type="ECO:0000256" key="4">
    <source>
        <dbReference type="ARBA" id="ARBA00022467"/>
    </source>
</evidence>
<keyword evidence="15" id="KW-1185">Reference proteome</keyword>
<dbReference type="GO" id="GO:0051014">
    <property type="term" value="P:actin filament severing"/>
    <property type="evidence" value="ECO:0007669"/>
    <property type="project" value="UniProtKB-UniRule"/>
</dbReference>
<organism evidence="15 16">
    <name type="scientific">Notothenia coriiceps</name>
    <name type="common">black rockcod</name>
    <dbReference type="NCBI Taxonomy" id="8208"/>
    <lineage>
        <taxon>Eukaryota</taxon>
        <taxon>Metazoa</taxon>
        <taxon>Chordata</taxon>
        <taxon>Craniata</taxon>
        <taxon>Vertebrata</taxon>
        <taxon>Euteleostomi</taxon>
        <taxon>Actinopterygii</taxon>
        <taxon>Neopterygii</taxon>
        <taxon>Teleostei</taxon>
        <taxon>Neoteleostei</taxon>
        <taxon>Acanthomorphata</taxon>
        <taxon>Eupercaria</taxon>
        <taxon>Perciformes</taxon>
        <taxon>Notothenioidei</taxon>
        <taxon>Nototheniidae</taxon>
        <taxon>Notothenia</taxon>
    </lineage>
</organism>
<gene>
    <name evidence="16" type="primary">LOC104957549</name>
</gene>
<sequence>MFGQFYGGDSYIILYKYRHDNRQGSILYTWQGADSSVDEVGTSALLTIQLDDELGGAAVQVRVVQGKEPAHLMSLFGGKPMVVYRGGTSREGGQSEGADTRLFQVRANTAGDCRAAEVSQDNHAHFGP</sequence>
<evidence type="ECO:0000256" key="2">
    <source>
        <dbReference type="ARBA" id="ARBA00008418"/>
    </source>
</evidence>
<dbReference type="GO" id="GO:0060271">
    <property type="term" value="P:cilium assembly"/>
    <property type="evidence" value="ECO:0007669"/>
    <property type="project" value="UniProtKB-UniRule"/>
</dbReference>
<evidence type="ECO:0000313" key="15">
    <source>
        <dbReference type="Proteomes" id="UP000504611"/>
    </source>
</evidence>
<dbReference type="PRINTS" id="PR00597">
    <property type="entry name" value="GELSOLIN"/>
</dbReference>
<name>A0A6I9PBS6_9TELE</name>
<dbReference type="SUPFAM" id="SSF55753">
    <property type="entry name" value="Actin depolymerizing proteins"/>
    <property type="match status" value="1"/>
</dbReference>
<dbReference type="InterPro" id="IPR029006">
    <property type="entry name" value="ADF-H/Gelsolin-like_dom_sf"/>
</dbReference>
<dbReference type="AlphaFoldDB" id="A0A6I9PBS6"/>
<proteinExistence type="inferred from homology"/>
<dbReference type="GO" id="GO:0051016">
    <property type="term" value="P:barbed-end actin filament capping"/>
    <property type="evidence" value="ECO:0007669"/>
    <property type="project" value="UniProtKB-UniRule"/>
</dbReference>
<evidence type="ECO:0000256" key="5">
    <source>
        <dbReference type="ARBA" id="ARBA00022490"/>
    </source>
</evidence>
<dbReference type="SMART" id="SM00262">
    <property type="entry name" value="GEL"/>
    <property type="match status" value="1"/>
</dbReference>
<dbReference type="Proteomes" id="UP000504611">
    <property type="component" value="Unplaced"/>
</dbReference>
<dbReference type="CDD" id="cd11293">
    <property type="entry name" value="gelsolin_S4_like"/>
    <property type="match status" value="1"/>
</dbReference>
<evidence type="ECO:0000259" key="14">
    <source>
        <dbReference type="Pfam" id="PF00626"/>
    </source>
</evidence>